<dbReference type="Proteomes" id="UP000789706">
    <property type="component" value="Unassembled WGS sequence"/>
</dbReference>
<proteinExistence type="predicted"/>
<evidence type="ECO:0000313" key="1">
    <source>
        <dbReference type="EMBL" id="CAG8501609.1"/>
    </source>
</evidence>
<keyword evidence="2" id="KW-1185">Reference proteome</keyword>
<name>A0A9N8ZNN5_9GLOM</name>
<dbReference type="EMBL" id="CAJVPK010000376">
    <property type="protein sequence ID" value="CAG8501609.1"/>
    <property type="molecule type" value="Genomic_DNA"/>
</dbReference>
<reference evidence="1" key="1">
    <citation type="submission" date="2021-06" db="EMBL/GenBank/DDBJ databases">
        <authorList>
            <person name="Kallberg Y."/>
            <person name="Tangrot J."/>
            <person name="Rosling A."/>
        </authorList>
    </citation>
    <scope>NUCLEOTIDE SEQUENCE</scope>
    <source>
        <strain evidence="1">AZ414A</strain>
    </source>
</reference>
<dbReference type="OrthoDB" id="2447334at2759"/>
<dbReference type="AlphaFoldDB" id="A0A9N8ZNN5"/>
<protein>
    <submittedName>
        <fullName evidence="1">11535_t:CDS:1</fullName>
    </submittedName>
</protein>
<evidence type="ECO:0000313" key="2">
    <source>
        <dbReference type="Proteomes" id="UP000789706"/>
    </source>
</evidence>
<gene>
    <name evidence="1" type="ORF">DEBURN_LOCUS4706</name>
</gene>
<organism evidence="1 2">
    <name type="scientific">Diversispora eburnea</name>
    <dbReference type="NCBI Taxonomy" id="1213867"/>
    <lineage>
        <taxon>Eukaryota</taxon>
        <taxon>Fungi</taxon>
        <taxon>Fungi incertae sedis</taxon>
        <taxon>Mucoromycota</taxon>
        <taxon>Glomeromycotina</taxon>
        <taxon>Glomeromycetes</taxon>
        <taxon>Diversisporales</taxon>
        <taxon>Diversisporaceae</taxon>
        <taxon>Diversispora</taxon>
    </lineage>
</organism>
<comment type="caution">
    <text evidence="1">The sequence shown here is derived from an EMBL/GenBank/DDBJ whole genome shotgun (WGS) entry which is preliminary data.</text>
</comment>
<accession>A0A9N8ZNN5</accession>
<sequence length="559" mass="65021">MTTRPKFVKKQPHEYFKRKSSDWNIRDFLKECSLESYQKKIEEYNLSLKSIIDSEKGKKREQAQKLLNNYNQGTRPDRKIAREWEEEHSRKQVHIHQPTFTEIACGGTVYGGANSGTIRITNDSISVASKKEKEPEEEPLLMRALRKRKSINNSELEDVEKYKRVKSTQSTSDKEDIYDEEADEIETESNLIDLTNFDVNYHSLDPQKMWTLKSGRVVEKVIYEYARNLTHESYLHSFIINNSDSAAKSLFSEEEWKEITTSEVKAKPKLKHSLVELMKKCTVDDVKMLRKILSESFLPDEGDFDLDFVNYAYQGMLFLWRKKENPFDSSKLEGWYAINVWGRLIDPAFENLDIDLIRGEGMSLASSNRKNHERTINDRKKIGRKGDGVFRLSKDRLEFGAIEAKRKWEGENGTGYLKDSLKLNKMLKDMLNQLVIVCNMREDFARKLQVVGMLLGKNRIQVITADLPKGYVTRIQRRKIHEVAGRLTKFKPLAFVLKEILYAKSIIMQTLDIIYKKNDVDIENDLYDSDEQGEYCMPPTIGISKTIVTPRSSELESRL</sequence>